<dbReference type="EMBL" id="LIRS01000098">
    <property type="protein sequence ID" value="KOY28450.1"/>
    <property type="molecule type" value="Genomic_DNA"/>
</dbReference>
<protein>
    <submittedName>
        <fullName evidence="1">Plasmid-related protein</fullName>
    </submittedName>
</protein>
<comment type="caution">
    <text evidence="1">The sequence shown here is derived from an EMBL/GenBank/DDBJ whole genome shotgun (WGS) entry which is preliminary data.</text>
</comment>
<evidence type="ECO:0000313" key="2">
    <source>
        <dbReference type="Proteomes" id="UP000037697"/>
    </source>
</evidence>
<dbReference type="AlphaFoldDB" id="A0AAW3IRN6"/>
<proteinExistence type="predicted"/>
<name>A0AAW3IRN6_VIBPH</name>
<reference evidence="1 2" key="1">
    <citation type="submission" date="2015-07" db="EMBL/GenBank/DDBJ databases">
        <title>Foodborne Vibrio parahaemolyticus Isolates.</title>
        <authorList>
            <person name="Ronholm J."/>
            <person name="Petronella N."/>
            <person name="Kenwell R."/>
            <person name="Banerjee S."/>
        </authorList>
    </citation>
    <scope>NUCLEOTIDE SEQUENCE [LARGE SCALE GENOMIC DNA]</scope>
    <source>
        <strain evidence="1 2">HS-06-05</strain>
    </source>
</reference>
<gene>
    <name evidence="1" type="ORF">ACX05_18640</name>
</gene>
<dbReference type="Proteomes" id="UP000037697">
    <property type="component" value="Unassembled WGS sequence"/>
</dbReference>
<evidence type="ECO:0000313" key="1">
    <source>
        <dbReference type="EMBL" id="KOY28450.1"/>
    </source>
</evidence>
<accession>A0AAW3IRN6</accession>
<organism evidence="1 2">
    <name type="scientific">Vibrio parahaemolyticus</name>
    <dbReference type="NCBI Taxonomy" id="670"/>
    <lineage>
        <taxon>Bacteria</taxon>
        <taxon>Pseudomonadati</taxon>
        <taxon>Pseudomonadota</taxon>
        <taxon>Gammaproteobacteria</taxon>
        <taxon>Vibrionales</taxon>
        <taxon>Vibrionaceae</taxon>
        <taxon>Vibrio</taxon>
    </lineage>
</organism>
<sequence length="79" mass="9170">MTTEECLYRKYGGSPLLSFYQVAEILHRSPQGLRMTLRSNCDLAHKLKPNQVKIGRRVYFKVSDIANLIDQSSYQYQEA</sequence>